<reference evidence="1" key="1">
    <citation type="submission" date="2014-09" db="EMBL/GenBank/DDBJ databases">
        <authorList>
            <person name="Magalhaes I.L.F."/>
            <person name="Oliveira U."/>
            <person name="Santos F.R."/>
            <person name="Vidigal T.H.D.A."/>
            <person name="Brescovit A.D."/>
            <person name="Santos A.J."/>
        </authorList>
    </citation>
    <scope>NUCLEOTIDE SEQUENCE</scope>
    <source>
        <tissue evidence="1">Shoot tissue taken approximately 20 cm above the soil surface</tissue>
    </source>
</reference>
<reference evidence="1" key="2">
    <citation type="journal article" date="2015" name="Data Brief">
        <title>Shoot transcriptome of the giant reed, Arundo donax.</title>
        <authorList>
            <person name="Barrero R.A."/>
            <person name="Guerrero F.D."/>
            <person name="Moolhuijzen P."/>
            <person name="Goolsby J.A."/>
            <person name="Tidwell J."/>
            <person name="Bellgard S.E."/>
            <person name="Bellgard M.I."/>
        </authorList>
    </citation>
    <scope>NUCLEOTIDE SEQUENCE</scope>
    <source>
        <tissue evidence="1">Shoot tissue taken approximately 20 cm above the soil surface</tissue>
    </source>
</reference>
<proteinExistence type="predicted"/>
<protein>
    <submittedName>
        <fullName evidence="1">Phosphoesterase</fullName>
    </submittedName>
</protein>
<name>A0A0A9GB08_ARUDO</name>
<dbReference type="AlphaFoldDB" id="A0A0A9GB08"/>
<dbReference type="EMBL" id="GBRH01176244">
    <property type="protein sequence ID" value="JAE21652.1"/>
    <property type="molecule type" value="Transcribed_RNA"/>
</dbReference>
<accession>A0A0A9GB08</accession>
<evidence type="ECO:0000313" key="1">
    <source>
        <dbReference type="EMBL" id="JAE21652.1"/>
    </source>
</evidence>
<organism evidence="1">
    <name type="scientific">Arundo donax</name>
    <name type="common">Giant reed</name>
    <name type="synonym">Donax arundinaceus</name>
    <dbReference type="NCBI Taxonomy" id="35708"/>
    <lineage>
        <taxon>Eukaryota</taxon>
        <taxon>Viridiplantae</taxon>
        <taxon>Streptophyta</taxon>
        <taxon>Embryophyta</taxon>
        <taxon>Tracheophyta</taxon>
        <taxon>Spermatophyta</taxon>
        <taxon>Magnoliopsida</taxon>
        <taxon>Liliopsida</taxon>
        <taxon>Poales</taxon>
        <taxon>Poaceae</taxon>
        <taxon>PACMAD clade</taxon>
        <taxon>Arundinoideae</taxon>
        <taxon>Arundineae</taxon>
        <taxon>Arundo</taxon>
    </lineage>
</organism>
<sequence length="53" mass="5866">MEALHPLQVERPDLEYSTERVALAPAGGEVDMANRATRAAAGRRRRMGFRARG</sequence>